<dbReference type="SUPFAM" id="SSF89082">
    <property type="entry name" value="Antibiotic binding domain of TipA-like multidrug resistance regulators"/>
    <property type="match status" value="1"/>
</dbReference>
<accession>A0AA90NGU9</accession>
<reference evidence="6" key="1">
    <citation type="submission" date="2023-08" db="EMBL/GenBank/DDBJ databases">
        <title>The draft genome of Tsukamurella strandjordii strain 050030.</title>
        <authorList>
            <person name="Zhao F."/>
            <person name="Feng Y."/>
            <person name="Zong Z."/>
        </authorList>
    </citation>
    <scope>NUCLEOTIDE SEQUENCE</scope>
    <source>
        <strain evidence="6">050030</strain>
    </source>
</reference>
<keyword evidence="1" id="KW-0805">Transcription regulation</keyword>
<comment type="caution">
    <text evidence="6">The sequence shown here is derived from an EMBL/GenBank/DDBJ whole genome shotgun (WGS) entry which is preliminary data.</text>
</comment>
<evidence type="ECO:0000259" key="5">
    <source>
        <dbReference type="PROSITE" id="PS50937"/>
    </source>
</evidence>
<keyword evidence="2" id="KW-0238">DNA-binding</keyword>
<evidence type="ECO:0000256" key="4">
    <source>
        <dbReference type="ARBA" id="ARBA00023163"/>
    </source>
</evidence>
<dbReference type="PRINTS" id="PR00040">
    <property type="entry name" value="HTHMERR"/>
</dbReference>
<feature type="domain" description="HTH merR-type" evidence="5">
    <location>
        <begin position="8"/>
        <end position="77"/>
    </location>
</feature>
<dbReference type="InterPro" id="IPR036244">
    <property type="entry name" value="TipA-like_antibiotic-bd"/>
</dbReference>
<dbReference type="InterPro" id="IPR047057">
    <property type="entry name" value="MerR_fam"/>
</dbReference>
<dbReference type="PANTHER" id="PTHR30204:SF90">
    <property type="entry name" value="HTH-TYPE TRANSCRIPTIONAL ACTIVATOR MTA"/>
    <property type="match status" value="1"/>
</dbReference>
<evidence type="ECO:0000256" key="3">
    <source>
        <dbReference type="ARBA" id="ARBA00023159"/>
    </source>
</evidence>
<keyword evidence="7" id="KW-1185">Reference proteome</keyword>
<name>A0AA90NGU9_9ACTN</name>
<dbReference type="Gene3D" id="1.10.490.50">
    <property type="entry name" value="Antibiotic binding domain of TipA-like multidrug resistance regulators"/>
    <property type="match status" value="1"/>
</dbReference>
<dbReference type="SMART" id="SM00422">
    <property type="entry name" value="HTH_MERR"/>
    <property type="match status" value="1"/>
</dbReference>
<evidence type="ECO:0000256" key="1">
    <source>
        <dbReference type="ARBA" id="ARBA00023015"/>
    </source>
</evidence>
<dbReference type="Pfam" id="PF07739">
    <property type="entry name" value="TipAS"/>
    <property type="match status" value="1"/>
</dbReference>
<protein>
    <submittedName>
        <fullName evidence="6">MerR family transcriptional regulator</fullName>
    </submittedName>
</protein>
<dbReference type="CDD" id="cd01106">
    <property type="entry name" value="HTH_TipAL-Mta"/>
    <property type="match status" value="1"/>
</dbReference>
<gene>
    <name evidence="6" type="ORF">Q7X28_09015</name>
</gene>
<dbReference type="InterPro" id="IPR000551">
    <property type="entry name" value="MerR-type_HTH_dom"/>
</dbReference>
<dbReference type="InterPro" id="IPR009061">
    <property type="entry name" value="DNA-bd_dom_put_sf"/>
</dbReference>
<dbReference type="Gene3D" id="1.10.1660.10">
    <property type="match status" value="1"/>
</dbReference>
<dbReference type="SUPFAM" id="SSF46955">
    <property type="entry name" value="Putative DNA-binding domain"/>
    <property type="match status" value="1"/>
</dbReference>
<proteinExistence type="predicted"/>
<dbReference type="Proteomes" id="UP001178281">
    <property type="component" value="Unassembled WGS sequence"/>
</dbReference>
<sequence length="257" mass="28667">MNDGKQQFHTVGAIARLTGVSVRTLHHYDDIGLVPPSGRTAAGYRAYSDADVERLHQVLTYRELGFPLEQIATLLDDPSADAMAHLEEQRKLLSTRIDRLHRMVAAVEEMMNRKKGGITLSAEDQAEIFGDDWLGEGYAEEAEQRWGDTDAWKQSAERTAKLSKDDWKQLKAEGDALEAALADGLARGVAPGSEEGNALAEQHRAGIDRWYDCDHAMHVCVARMYIDDPRFRKHYEDIAPGLAQYVYDLVAANAEGR</sequence>
<evidence type="ECO:0000313" key="7">
    <source>
        <dbReference type="Proteomes" id="UP001178281"/>
    </source>
</evidence>
<evidence type="ECO:0000313" key="6">
    <source>
        <dbReference type="EMBL" id="MDP0398066.1"/>
    </source>
</evidence>
<dbReference type="PROSITE" id="PS00552">
    <property type="entry name" value="HTH_MERR_1"/>
    <property type="match status" value="1"/>
</dbReference>
<dbReference type="PANTHER" id="PTHR30204">
    <property type="entry name" value="REDOX-CYCLING DRUG-SENSING TRANSCRIPTIONAL ACTIVATOR SOXR"/>
    <property type="match status" value="1"/>
</dbReference>
<dbReference type="Pfam" id="PF13411">
    <property type="entry name" value="MerR_1"/>
    <property type="match status" value="1"/>
</dbReference>
<dbReference type="GO" id="GO:0003677">
    <property type="term" value="F:DNA binding"/>
    <property type="evidence" value="ECO:0007669"/>
    <property type="project" value="UniProtKB-KW"/>
</dbReference>
<dbReference type="EMBL" id="JAUTIX010000003">
    <property type="protein sequence ID" value="MDP0398066.1"/>
    <property type="molecule type" value="Genomic_DNA"/>
</dbReference>
<keyword evidence="4" id="KW-0804">Transcription</keyword>
<dbReference type="PROSITE" id="PS50937">
    <property type="entry name" value="HTH_MERR_2"/>
    <property type="match status" value="1"/>
</dbReference>
<organism evidence="6 7">
    <name type="scientific">Tsukamurella strandjordii</name>
    <dbReference type="NCBI Taxonomy" id="147577"/>
    <lineage>
        <taxon>Bacteria</taxon>
        <taxon>Bacillati</taxon>
        <taxon>Actinomycetota</taxon>
        <taxon>Actinomycetes</taxon>
        <taxon>Mycobacteriales</taxon>
        <taxon>Tsukamurellaceae</taxon>
        <taxon>Tsukamurella</taxon>
    </lineage>
</organism>
<keyword evidence="3" id="KW-0010">Activator</keyword>
<dbReference type="GO" id="GO:0003700">
    <property type="term" value="F:DNA-binding transcription factor activity"/>
    <property type="evidence" value="ECO:0007669"/>
    <property type="project" value="InterPro"/>
</dbReference>
<dbReference type="InterPro" id="IPR012925">
    <property type="entry name" value="TipAS_dom"/>
</dbReference>
<evidence type="ECO:0000256" key="2">
    <source>
        <dbReference type="ARBA" id="ARBA00023125"/>
    </source>
</evidence>
<dbReference type="RefSeq" id="WP_305111060.1">
    <property type="nucleotide sequence ID" value="NZ_JAUTIX010000003.1"/>
</dbReference>
<dbReference type="AlphaFoldDB" id="A0AA90NGU9"/>